<reference evidence="1" key="1">
    <citation type="submission" date="2023-08" db="EMBL/GenBank/DDBJ databases">
        <authorList>
            <person name="Messyasz A."/>
            <person name="Mannisto M.K."/>
            <person name="Kerkhof L.J."/>
            <person name="Haggblom M."/>
        </authorList>
    </citation>
    <scope>NUCLEOTIDE SEQUENCE</scope>
    <source>
        <strain evidence="1">M8UP39</strain>
    </source>
</reference>
<dbReference type="AlphaFoldDB" id="A0AAU7Z2K8"/>
<dbReference type="KEGG" id="tgi:RBB81_04270"/>
<accession>A0AAU7Z2K8</accession>
<dbReference type="RefSeq" id="WP_353072833.1">
    <property type="nucleotide sequence ID" value="NZ_CP132938.1"/>
</dbReference>
<proteinExistence type="predicted"/>
<sequence length="132" mass="12814">MTNPQLALMAALGNCGSLGSTTTIFVNELTTVAAVWPLAPFMSSYSAIGSGSSDATALASAFATAAIFANTTNGTVPGLNVPTGTTVPVAQINTLADALASCTNSSGGVAGDGSACGILFGAATPQGGERLR</sequence>
<organism evidence="1">
    <name type="scientific">Tunturiibacter gelidiferens</name>
    <dbReference type="NCBI Taxonomy" id="3069689"/>
    <lineage>
        <taxon>Bacteria</taxon>
        <taxon>Pseudomonadati</taxon>
        <taxon>Acidobacteriota</taxon>
        <taxon>Terriglobia</taxon>
        <taxon>Terriglobales</taxon>
        <taxon>Acidobacteriaceae</taxon>
        <taxon>Tunturiibacter</taxon>
    </lineage>
</organism>
<gene>
    <name evidence="1" type="ORF">RBB81_04270</name>
</gene>
<protein>
    <submittedName>
        <fullName evidence="1">Uncharacterized protein</fullName>
    </submittedName>
</protein>
<name>A0AAU7Z2K8_9BACT</name>
<evidence type="ECO:0000313" key="1">
    <source>
        <dbReference type="EMBL" id="XCB23146.1"/>
    </source>
</evidence>
<reference evidence="1" key="2">
    <citation type="journal article" date="2024" name="Environ. Microbiol.">
        <title>Genome analysis and description of Tunturibacter gen. nov. expands the diversity of Terriglobia in tundra soils.</title>
        <authorList>
            <person name="Messyasz A."/>
            <person name="Mannisto M.K."/>
            <person name="Kerkhof L.J."/>
            <person name="Haggblom M.M."/>
        </authorList>
    </citation>
    <scope>NUCLEOTIDE SEQUENCE</scope>
    <source>
        <strain evidence="1">M8UP39</strain>
    </source>
</reference>
<dbReference type="EMBL" id="CP132938">
    <property type="protein sequence ID" value="XCB23146.1"/>
    <property type="molecule type" value="Genomic_DNA"/>
</dbReference>